<gene>
    <name evidence="2" type="ORF">EGW08_014573</name>
</gene>
<keyword evidence="3" id="KW-1185">Reference proteome</keyword>
<evidence type="ECO:0000313" key="3">
    <source>
        <dbReference type="Proteomes" id="UP000271974"/>
    </source>
</evidence>
<dbReference type="OrthoDB" id="5945439at2759"/>
<comment type="caution">
    <text evidence="2">The sequence shown here is derived from an EMBL/GenBank/DDBJ whole genome shotgun (WGS) entry which is preliminary data.</text>
</comment>
<feature type="region of interest" description="Disordered" evidence="1">
    <location>
        <begin position="68"/>
        <end position="92"/>
    </location>
</feature>
<evidence type="ECO:0000313" key="2">
    <source>
        <dbReference type="EMBL" id="RUS77676.1"/>
    </source>
</evidence>
<organism evidence="2 3">
    <name type="scientific">Elysia chlorotica</name>
    <name type="common">Eastern emerald elysia</name>
    <name type="synonym">Sea slug</name>
    <dbReference type="NCBI Taxonomy" id="188477"/>
    <lineage>
        <taxon>Eukaryota</taxon>
        <taxon>Metazoa</taxon>
        <taxon>Spiralia</taxon>
        <taxon>Lophotrochozoa</taxon>
        <taxon>Mollusca</taxon>
        <taxon>Gastropoda</taxon>
        <taxon>Heterobranchia</taxon>
        <taxon>Euthyneura</taxon>
        <taxon>Panpulmonata</taxon>
        <taxon>Sacoglossa</taxon>
        <taxon>Placobranchoidea</taxon>
        <taxon>Plakobranchidae</taxon>
        <taxon>Elysia</taxon>
    </lineage>
</organism>
<dbReference type="AlphaFoldDB" id="A0A3S0ZHE0"/>
<accession>A0A3S0ZHE0</accession>
<sequence>MSASQEELRLGEQRETWCAVERMKEEAWCRKQRGHIQRYKDEMDSDVFHRTGSNEVVEERCSFAPDKPLHREQRHFPKVDNDRPAPTLGGPDMLQRMQAFKAHPTNHE</sequence>
<dbReference type="Proteomes" id="UP000271974">
    <property type="component" value="Unassembled WGS sequence"/>
</dbReference>
<feature type="compositionally biased region" description="Basic and acidic residues" evidence="1">
    <location>
        <begin position="68"/>
        <end position="83"/>
    </location>
</feature>
<name>A0A3S0ZHE0_ELYCH</name>
<protein>
    <submittedName>
        <fullName evidence="2">Uncharacterized protein</fullName>
    </submittedName>
</protein>
<evidence type="ECO:0000256" key="1">
    <source>
        <dbReference type="SAM" id="MobiDB-lite"/>
    </source>
</evidence>
<reference evidence="2 3" key="1">
    <citation type="submission" date="2019-01" db="EMBL/GenBank/DDBJ databases">
        <title>A draft genome assembly of the solar-powered sea slug Elysia chlorotica.</title>
        <authorList>
            <person name="Cai H."/>
            <person name="Li Q."/>
            <person name="Fang X."/>
            <person name="Li J."/>
            <person name="Curtis N.E."/>
            <person name="Altenburger A."/>
            <person name="Shibata T."/>
            <person name="Feng M."/>
            <person name="Maeda T."/>
            <person name="Schwartz J.A."/>
            <person name="Shigenobu S."/>
            <person name="Lundholm N."/>
            <person name="Nishiyama T."/>
            <person name="Yang H."/>
            <person name="Hasebe M."/>
            <person name="Li S."/>
            <person name="Pierce S.K."/>
            <person name="Wang J."/>
        </authorList>
    </citation>
    <scope>NUCLEOTIDE SEQUENCE [LARGE SCALE GENOMIC DNA]</scope>
    <source>
        <strain evidence="2">EC2010</strain>
        <tissue evidence="2">Whole organism of an adult</tissue>
    </source>
</reference>
<dbReference type="EMBL" id="RQTK01000561">
    <property type="protein sequence ID" value="RUS77676.1"/>
    <property type="molecule type" value="Genomic_DNA"/>
</dbReference>
<proteinExistence type="predicted"/>